<dbReference type="EMBL" id="JAFFGZ010000009">
    <property type="protein sequence ID" value="KAK4639341.1"/>
    <property type="molecule type" value="Genomic_DNA"/>
</dbReference>
<evidence type="ECO:0000259" key="4">
    <source>
        <dbReference type="Pfam" id="PF20772"/>
    </source>
</evidence>
<dbReference type="Proteomes" id="UP001322138">
    <property type="component" value="Unassembled WGS sequence"/>
</dbReference>
<dbReference type="SUPFAM" id="SSF75625">
    <property type="entry name" value="YebC-like"/>
    <property type="match status" value="1"/>
</dbReference>
<dbReference type="PANTHER" id="PTHR12532">
    <property type="entry name" value="TRANSLATIONAL ACTIVATOR OF CYTOCHROME C OXIDASE 1"/>
    <property type="match status" value="1"/>
</dbReference>
<dbReference type="InterPro" id="IPR026564">
    <property type="entry name" value="Transcrip_reg_TACO1-like_dom3"/>
</dbReference>
<dbReference type="Pfam" id="PF20772">
    <property type="entry name" value="TACO1_YebC_N"/>
    <property type="match status" value="1"/>
</dbReference>
<evidence type="ECO:0000256" key="2">
    <source>
        <dbReference type="SAM" id="SignalP"/>
    </source>
</evidence>
<sequence>MLSFFYFFLFYHYSLPTPSLTTMASLFRALTPLTRSSPTICASCRTTRPFTTTTLLTSGHNKWSKIRHDKAINDRKRMQTILFYTQQITVSCKLYGPDPTYNPNLANIITASKKAGVPKEKIEAALARGQGKSTSGATLESLTFEAVVPPSIALIIEAETESKLRCLQDLNLRVKKISGAPSSSKFFFSRLGRVVFEKDSENNVDIDQIMDEAIEAGAEDLENDAEGNIVVWTQPSDTAHVAKTLGARFDLKALSAGIVWTPNEDTKARLDSGIQHEKFAEMLEQMREDGDVQAIYSNVTRGEMSDEEWGKIEECLSR</sequence>
<organism evidence="5 6">
    <name type="scientific">Podospora bellae-mahoneyi</name>
    <dbReference type="NCBI Taxonomy" id="2093777"/>
    <lineage>
        <taxon>Eukaryota</taxon>
        <taxon>Fungi</taxon>
        <taxon>Dikarya</taxon>
        <taxon>Ascomycota</taxon>
        <taxon>Pezizomycotina</taxon>
        <taxon>Sordariomycetes</taxon>
        <taxon>Sordariomycetidae</taxon>
        <taxon>Sordariales</taxon>
        <taxon>Podosporaceae</taxon>
        <taxon>Podospora</taxon>
    </lineage>
</organism>
<proteinExistence type="inferred from homology"/>
<feature type="domain" description="TACO1/YebC-like N-terminal" evidence="4">
    <location>
        <begin position="61"/>
        <end position="132"/>
    </location>
</feature>
<dbReference type="PANTHER" id="PTHR12532:SF0">
    <property type="entry name" value="TRANSLATIONAL ACTIVATOR OF CYTOCHROME C OXIDASE 1"/>
    <property type="match status" value="1"/>
</dbReference>
<evidence type="ECO:0000259" key="3">
    <source>
        <dbReference type="Pfam" id="PF01709"/>
    </source>
</evidence>
<evidence type="ECO:0000313" key="5">
    <source>
        <dbReference type="EMBL" id="KAK4639341.1"/>
    </source>
</evidence>
<dbReference type="InterPro" id="IPR002876">
    <property type="entry name" value="Transcrip_reg_TACO1-like"/>
</dbReference>
<comment type="similarity">
    <text evidence="1">Belongs to the TACO1 family.</text>
</comment>
<protein>
    <submittedName>
        <fullName evidence="5">Uncharacterized protein</fullName>
    </submittedName>
</protein>
<gene>
    <name evidence="5" type="ORF">QC761_707390</name>
</gene>
<dbReference type="InterPro" id="IPR017856">
    <property type="entry name" value="Integrase-like_N"/>
</dbReference>
<feature type="signal peptide" evidence="2">
    <location>
        <begin position="1"/>
        <end position="16"/>
    </location>
</feature>
<dbReference type="RefSeq" id="XP_062728317.1">
    <property type="nucleotide sequence ID" value="XM_062882288.1"/>
</dbReference>
<dbReference type="InterPro" id="IPR048300">
    <property type="entry name" value="TACO1_YebC-like_2nd/3rd_dom"/>
</dbReference>
<keyword evidence="2" id="KW-0732">Signal</keyword>
<dbReference type="Gene3D" id="1.10.10.200">
    <property type="match status" value="1"/>
</dbReference>
<reference evidence="5 6" key="1">
    <citation type="journal article" date="2023" name="bioRxiv">
        <title>High-quality genome assemblies of four members of thePodospora anserinaspecies complex.</title>
        <authorList>
            <person name="Ament-Velasquez S.L."/>
            <person name="Vogan A.A."/>
            <person name="Wallerman O."/>
            <person name="Hartmann F."/>
            <person name="Gautier V."/>
            <person name="Silar P."/>
            <person name="Giraud T."/>
            <person name="Johannesson H."/>
        </authorList>
    </citation>
    <scope>NUCLEOTIDE SEQUENCE [LARGE SCALE GENOMIC DNA]</scope>
    <source>
        <strain evidence="5 6">CBS 112042</strain>
    </source>
</reference>
<evidence type="ECO:0000313" key="6">
    <source>
        <dbReference type="Proteomes" id="UP001322138"/>
    </source>
</evidence>
<keyword evidence="6" id="KW-1185">Reference proteome</keyword>
<accession>A0ABR0F5V8</accession>
<dbReference type="Pfam" id="PF01709">
    <property type="entry name" value="Transcrip_reg"/>
    <property type="match status" value="1"/>
</dbReference>
<comment type="caution">
    <text evidence="5">The sequence shown here is derived from an EMBL/GenBank/DDBJ whole genome shotgun (WGS) entry which is preliminary data.</text>
</comment>
<dbReference type="InterPro" id="IPR049083">
    <property type="entry name" value="TACO1_YebC_N"/>
</dbReference>
<dbReference type="InterPro" id="IPR029072">
    <property type="entry name" value="YebC-like"/>
</dbReference>
<dbReference type="GeneID" id="87901770"/>
<evidence type="ECO:0000256" key="1">
    <source>
        <dbReference type="ARBA" id="ARBA00008724"/>
    </source>
</evidence>
<feature type="chain" id="PRO_5047127706" evidence="2">
    <location>
        <begin position="17"/>
        <end position="318"/>
    </location>
</feature>
<dbReference type="Gene3D" id="3.30.70.980">
    <property type="match status" value="2"/>
</dbReference>
<name>A0ABR0F5V8_9PEZI</name>
<feature type="domain" description="TACO1/YebC-like second and third" evidence="3">
    <location>
        <begin position="140"/>
        <end position="299"/>
    </location>
</feature>